<keyword evidence="3" id="KW-0597">Phosphoprotein</keyword>
<gene>
    <name evidence="5" type="ORF">L1785_12370</name>
</gene>
<dbReference type="InterPro" id="IPR020806">
    <property type="entry name" value="PKS_PP-bd"/>
</dbReference>
<evidence type="ECO:0000259" key="4">
    <source>
        <dbReference type="PROSITE" id="PS50075"/>
    </source>
</evidence>
<dbReference type="SUPFAM" id="SSF47336">
    <property type="entry name" value="ACP-like"/>
    <property type="match status" value="2"/>
</dbReference>
<evidence type="ECO:0000256" key="2">
    <source>
        <dbReference type="ARBA" id="ARBA00022450"/>
    </source>
</evidence>
<protein>
    <submittedName>
        <fullName evidence="5">Amino acid adenylation domain-containing protein</fullName>
    </submittedName>
</protein>
<comment type="cofactor">
    <cofactor evidence="1">
        <name>pantetheine 4'-phosphate</name>
        <dbReference type="ChEBI" id="CHEBI:47942"/>
    </cofactor>
</comment>
<dbReference type="Gene3D" id="2.30.38.10">
    <property type="entry name" value="Luciferase, Domain 3"/>
    <property type="match status" value="1"/>
</dbReference>
<dbReference type="InterPro" id="IPR009081">
    <property type="entry name" value="PP-bd_ACP"/>
</dbReference>
<dbReference type="PROSITE" id="PS50075">
    <property type="entry name" value="CARRIER"/>
    <property type="match status" value="2"/>
</dbReference>
<dbReference type="Gene3D" id="3.40.50.980">
    <property type="match status" value="2"/>
</dbReference>
<reference evidence="5" key="1">
    <citation type="submission" date="2022-01" db="EMBL/GenBank/DDBJ databases">
        <title>Antribacter sp. nov., isolated from Guizhou of China.</title>
        <authorList>
            <person name="Chengliang C."/>
            <person name="Ya Z."/>
        </authorList>
    </citation>
    <scope>NUCLEOTIDE SEQUENCE</scope>
    <source>
        <strain evidence="5">KLBMP 9083</strain>
    </source>
</reference>
<dbReference type="Pfam" id="PF00668">
    <property type="entry name" value="Condensation"/>
    <property type="match status" value="1"/>
</dbReference>
<dbReference type="PANTHER" id="PTHR45527:SF1">
    <property type="entry name" value="FATTY ACID SYNTHASE"/>
    <property type="match status" value="1"/>
</dbReference>
<dbReference type="GO" id="GO:0005737">
    <property type="term" value="C:cytoplasm"/>
    <property type="evidence" value="ECO:0007669"/>
    <property type="project" value="TreeGrafter"/>
</dbReference>
<dbReference type="CDD" id="cd05930">
    <property type="entry name" value="A_NRPS"/>
    <property type="match status" value="2"/>
</dbReference>
<dbReference type="EMBL" id="JAKGSG010000034">
    <property type="protein sequence ID" value="MCF4121776.1"/>
    <property type="molecule type" value="Genomic_DNA"/>
</dbReference>
<feature type="domain" description="Carrier" evidence="4">
    <location>
        <begin position="1569"/>
        <end position="1644"/>
    </location>
</feature>
<dbReference type="Pfam" id="PF13193">
    <property type="entry name" value="AMP-binding_C"/>
    <property type="match status" value="2"/>
</dbReference>
<sequence length="1653" mass="171984">MTHEHLADTTLVGLFQDQTARTPGRVAVIDGTRELTYAELDALADGFARRLAREGVGREDLVAVCLPRGAEMIAAVLGIQRAGAAYVPLDPAYPHERLVTIVADAQPRAMAVSGGTAALASELVAASGAAVRLVDVEATAPDDGAFGGSPLPGPRPSDAAYVIYTSGSTGRPKGVVLEHRNTVAMLDHLRTVFTAEELSGVLFSTSLSFDLSVFEIFGTLALGGTVIVAENGLALPEVPARDRVRLVVMVPAVAATLARGGDLPATVRTAVLTGDAVSRSVADAVYDAGVGRVLNLYGPTECVTWQVGTEVERGGTGEPPIGRPFAWVEAHVLAPDGIPVADGATGELYIAGPQVTRGYLHRPELTAERFLPAPGGGRMYRTGDLVSRDPDGTLHYHGRADFQVKIRGHRIELGEIEAVLDQHPLVDDCVVVVQGEHESKRLVAFVEAPGATDPDALRADLLAAVAATLPEAYVPAGLVVLDALPRTPNGKRDRAALPVILFGGAGPVADGAAHAGAAPSGPDEELVAAVWAEALGLPGVPADVAFTALGGDSLRSAAVASRLRRAGRPLTLAALREHATVRDQAAALPGASERPAEADAPLVHLDDVAQPTRAQHEFWVGEQLAGEQSAVWTVPLEVRLTGPVDADALRGALDLMPLRHPVLRTAVLDGETAVRRPAGPVPFEVVDLRGLPAGEAATRRGGALDAESRTPMPAADGGLLRALLVRESDEATLLVHVHHIAFDGLSTEPFLRDLAAVHQALAEGAPVPPAPRLTFDDAARWVTADEARRADAVRAHWAQRLAGLPRDQDVPGGHVPGHGTWDGGRVERSLGPDEVSAVRDLVSATGTSAYAVVTAAAATRIHRETGRTDVALVGSVGARGHVDIEDTVGLLLGSVVVRCRFDDDPAFADLAARVAADTARDLEVGLPALTDVVSGAGLRREGSSRAALLTVAMQRAVPAITAADVTWSFVRERDNGGAKGDVTLFWEGDNPTHPHVALEFARDRFRPEEAERLLDQLVTLLLAGSGAPQTRVSRLEWTTPAERERLAALSGADVVRAGAGRTVAEQVLAQAAATPDALAVDDPVLGAVSYGQLVAGARTVAAVLASGTGRGPDPVAVGARRGARGIAAMLGAWLAGRPYLPVDTDHPVARLADTLADSAVPVLLADRSCPEVEEGLRVELEELLADDPAAWDGAPAPASPAGPPSGAAYRIYTSGSTGRPKGVTVGHAALASLLDAFDDVLPLGPGDAMAYVTTPSFDISGLEIWLPLARGAAVRVVDEATVKDGFVLAARLAGCTVVQMTPSGWHVLLEAGWRGDPALRALVGGEPVPPVLAARLAAACGAAWDVYGPTEATIWATAHRITPADGESGSVPVGRPLANAVVHVLDTNGRPVPPGVTGEVWIGGHAVADGYHDRDELTADRFRDLPWLREAGLAPAGRFYRTGDLGRWRDDGALECLGRSDGQVKVRGVRIETGEIEAALARLGVAPSAVGVDGAGTPGARLVGYVVAGPGGLDTAALEERLAQTLPATYVPRTWVVLDALPLTGNGKVDRRALPAPAEARPADVPWEAPATDVEQVVADVWAEVLGVERVGRRDSFLALGGHSLLATRLVALLRDDLELTVPVRVLFDAPVLADFASAVEALLLADLEEAGL</sequence>
<dbReference type="Proteomes" id="UP001165405">
    <property type="component" value="Unassembled WGS sequence"/>
</dbReference>
<dbReference type="Pfam" id="PF00550">
    <property type="entry name" value="PP-binding"/>
    <property type="match status" value="2"/>
</dbReference>
<dbReference type="SUPFAM" id="SSF56801">
    <property type="entry name" value="Acetyl-CoA synthetase-like"/>
    <property type="match status" value="2"/>
</dbReference>
<keyword evidence="2" id="KW-0596">Phosphopantetheine</keyword>
<comment type="caution">
    <text evidence="5">The sequence shown here is derived from an EMBL/GenBank/DDBJ whole genome shotgun (WGS) entry which is preliminary data.</text>
</comment>
<dbReference type="PROSITE" id="PS00012">
    <property type="entry name" value="PHOSPHOPANTETHEINE"/>
    <property type="match status" value="2"/>
</dbReference>
<dbReference type="GO" id="GO:0044550">
    <property type="term" value="P:secondary metabolite biosynthetic process"/>
    <property type="evidence" value="ECO:0007669"/>
    <property type="project" value="TreeGrafter"/>
</dbReference>
<dbReference type="PROSITE" id="PS00455">
    <property type="entry name" value="AMP_BINDING"/>
    <property type="match status" value="1"/>
</dbReference>
<dbReference type="SUPFAM" id="SSF52777">
    <property type="entry name" value="CoA-dependent acyltransferases"/>
    <property type="match status" value="2"/>
</dbReference>
<name>A0AA41QFM4_9MICO</name>
<dbReference type="InterPro" id="IPR023213">
    <property type="entry name" value="CAT-like_dom_sf"/>
</dbReference>
<dbReference type="InterPro" id="IPR025110">
    <property type="entry name" value="AMP-bd_C"/>
</dbReference>
<dbReference type="Gene3D" id="3.30.559.30">
    <property type="entry name" value="Nonribosomal peptide synthetase, condensation domain"/>
    <property type="match status" value="1"/>
</dbReference>
<evidence type="ECO:0000313" key="5">
    <source>
        <dbReference type="EMBL" id="MCF4121776.1"/>
    </source>
</evidence>
<dbReference type="PANTHER" id="PTHR45527">
    <property type="entry name" value="NONRIBOSOMAL PEPTIDE SYNTHETASE"/>
    <property type="match status" value="1"/>
</dbReference>
<dbReference type="InterPro" id="IPR020845">
    <property type="entry name" value="AMP-binding_CS"/>
</dbReference>
<dbReference type="Gene3D" id="3.30.559.10">
    <property type="entry name" value="Chloramphenicol acetyltransferase-like domain"/>
    <property type="match status" value="1"/>
</dbReference>
<keyword evidence="6" id="KW-1185">Reference proteome</keyword>
<dbReference type="Pfam" id="PF00501">
    <property type="entry name" value="AMP-binding"/>
    <property type="match status" value="2"/>
</dbReference>
<organism evidence="5 6">
    <name type="scientific">Antribacter soli</name>
    <dbReference type="NCBI Taxonomy" id="2910976"/>
    <lineage>
        <taxon>Bacteria</taxon>
        <taxon>Bacillati</taxon>
        <taxon>Actinomycetota</taxon>
        <taxon>Actinomycetes</taxon>
        <taxon>Micrococcales</taxon>
        <taxon>Promicromonosporaceae</taxon>
        <taxon>Antribacter</taxon>
    </lineage>
</organism>
<dbReference type="InterPro" id="IPR006162">
    <property type="entry name" value="Ppantetheine_attach_site"/>
</dbReference>
<dbReference type="GO" id="GO:0003824">
    <property type="term" value="F:catalytic activity"/>
    <property type="evidence" value="ECO:0007669"/>
    <property type="project" value="InterPro"/>
</dbReference>
<dbReference type="GO" id="GO:0008610">
    <property type="term" value="P:lipid biosynthetic process"/>
    <property type="evidence" value="ECO:0007669"/>
    <property type="project" value="UniProtKB-ARBA"/>
</dbReference>
<dbReference type="Gene3D" id="3.30.300.30">
    <property type="match status" value="2"/>
</dbReference>
<dbReference type="Gene3D" id="3.40.50.12780">
    <property type="entry name" value="N-terminal domain of ligase-like"/>
    <property type="match status" value="1"/>
</dbReference>
<dbReference type="InterPro" id="IPR000873">
    <property type="entry name" value="AMP-dep_synth/lig_dom"/>
</dbReference>
<evidence type="ECO:0000256" key="3">
    <source>
        <dbReference type="ARBA" id="ARBA00022553"/>
    </source>
</evidence>
<accession>A0AA41QFM4</accession>
<evidence type="ECO:0000256" key="1">
    <source>
        <dbReference type="ARBA" id="ARBA00001957"/>
    </source>
</evidence>
<dbReference type="Gene3D" id="1.10.1200.10">
    <property type="entry name" value="ACP-like"/>
    <property type="match status" value="2"/>
</dbReference>
<dbReference type="NCBIfam" id="TIGR01733">
    <property type="entry name" value="AA-adenyl-dom"/>
    <property type="match status" value="2"/>
</dbReference>
<proteinExistence type="predicted"/>
<dbReference type="GO" id="GO:0031177">
    <property type="term" value="F:phosphopantetheine binding"/>
    <property type="evidence" value="ECO:0007669"/>
    <property type="project" value="InterPro"/>
</dbReference>
<dbReference type="InterPro" id="IPR045851">
    <property type="entry name" value="AMP-bd_C_sf"/>
</dbReference>
<dbReference type="SMART" id="SM00823">
    <property type="entry name" value="PKS_PP"/>
    <property type="match status" value="2"/>
</dbReference>
<dbReference type="RefSeq" id="WP_236089571.1">
    <property type="nucleotide sequence ID" value="NZ_JAKGSG010000034.1"/>
</dbReference>
<dbReference type="InterPro" id="IPR036736">
    <property type="entry name" value="ACP-like_sf"/>
</dbReference>
<feature type="domain" description="Carrier" evidence="4">
    <location>
        <begin position="518"/>
        <end position="592"/>
    </location>
</feature>
<dbReference type="InterPro" id="IPR010071">
    <property type="entry name" value="AA_adenyl_dom"/>
</dbReference>
<dbReference type="FunFam" id="1.10.1200.10:FF:000005">
    <property type="entry name" value="Nonribosomal peptide synthetase 1"/>
    <property type="match status" value="1"/>
</dbReference>
<dbReference type="GO" id="GO:0043041">
    <property type="term" value="P:amino acid activation for nonribosomal peptide biosynthetic process"/>
    <property type="evidence" value="ECO:0007669"/>
    <property type="project" value="TreeGrafter"/>
</dbReference>
<evidence type="ECO:0000313" key="6">
    <source>
        <dbReference type="Proteomes" id="UP001165405"/>
    </source>
</evidence>
<dbReference type="FunFam" id="3.40.50.980:FF:000001">
    <property type="entry name" value="Non-ribosomal peptide synthetase"/>
    <property type="match status" value="1"/>
</dbReference>
<dbReference type="InterPro" id="IPR042099">
    <property type="entry name" value="ANL_N_sf"/>
</dbReference>
<dbReference type="InterPro" id="IPR001242">
    <property type="entry name" value="Condensation_dom"/>
</dbReference>